<proteinExistence type="predicted"/>
<organism evidence="3 4">
    <name type="scientific">Nibrella viscosa</name>
    <dbReference type="NCBI Taxonomy" id="1084524"/>
    <lineage>
        <taxon>Bacteria</taxon>
        <taxon>Pseudomonadati</taxon>
        <taxon>Bacteroidota</taxon>
        <taxon>Cytophagia</taxon>
        <taxon>Cytophagales</taxon>
        <taxon>Spirosomataceae</taxon>
        <taxon>Nibrella</taxon>
    </lineage>
</organism>
<dbReference type="SUPFAM" id="SSF69255">
    <property type="entry name" value="gp5 N-terminal domain-like"/>
    <property type="match status" value="1"/>
</dbReference>
<dbReference type="Proteomes" id="UP001500936">
    <property type="component" value="Unassembled WGS sequence"/>
</dbReference>
<sequence length="598" mass="66887">MAKLVKVKVELEDGTELNQCDYLLIEQDLFGHHTFELHVPFEELEKPDELFFNQSPRNLCGKTIRFSFDPVLDDESFSFRFKGIVTDLNLKNTSRLSNRFIIRGYSPTILLEDSRLRRTFLGQNIQSIANKVFDPYPSNLIRKTIQPRHSDSLPYSVQYDETNFAFLSRLAAQHGEWCYYDGQQLVFGEPKGQSIDFLVDGTQTFDMSLRLMPTRFLYSSYDYRADQRYESHSKDQSVSGLGQWGDFTLDESDKAFSQESQLPATKPVHSQQELDSLAKTRKIAETTQLIDFRGTGENPDLTVGTVVKVKANRITERGESEENLGNYRVTHVTHQVDSSGNYSNTFRAVPESVDGPPPNSNVANPLGQPEIAKVIDNQDPDKLGRVKVEFMWAGDAKESDWIRVAHPYTGAGMGMLFVPEEDSQVMIGYEGNLAELPFVLTGLYPKNDNFSYTSRDNTQKIIKTKGGNQIELIDKDGEQKIQITNDNQTDTRLLLSFSDNGSITLETQGPVKIAGRDIEVKASNDLTLEAQSNLVLKATQKIAIEGQIEVTIKTAQFAAKADATAELKANGQTTVEGTQTSVKGNALVEVKGALVTIN</sequence>
<dbReference type="SUPFAM" id="SSF69279">
    <property type="entry name" value="Phage tail proteins"/>
    <property type="match status" value="1"/>
</dbReference>
<dbReference type="Gene3D" id="4.10.220.110">
    <property type="match status" value="1"/>
</dbReference>
<feature type="region of interest" description="Disordered" evidence="1">
    <location>
        <begin position="255"/>
        <end position="274"/>
    </location>
</feature>
<dbReference type="Gene3D" id="3.55.50.10">
    <property type="entry name" value="Baseplate protein-like domains"/>
    <property type="match status" value="1"/>
</dbReference>
<feature type="compositionally biased region" description="Polar residues" evidence="1">
    <location>
        <begin position="257"/>
        <end position="274"/>
    </location>
</feature>
<dbReference type="Pfam" id="PF04717">
    <property type="entry name" value="Phage_base_V"/>
    <property type="match status" value="1"/>
</dbReference>
<feature type="domain" description="Gp5/Type VI secretion system Vgr protein OB-fold" evidence="2">
    <location>
        <begin position="372"/>
        <end position="444"/>
    </location>
</feature>
<dbReference type="InterPro" id="IPR006531">
    <property type="entry name" value="Gp5/Vgr_OB"/>
</dbReference>
<dbReference type="Gene3D" id="2.30.110.50">
    <property type="match status" value="1"/>
</dbReference>
<comment type="caution">
    <text evidence="3">The sequence shown here is derived from an EMBL/GenBank/DDBJ whole genome shotgun (WGS) entry which is preliminary data.</text>
</comment>
<reference evidence="4" key="1">
    <citation type="journal article" date="2019" name="Int. J. Syst. Evol. Microbiol.">
        <title>The Global Catalogue of Microorganisms (GCM) 10K type strain sequencing project: providing services to taxonomists for standard genome sequencing and annotation.</title>
        <authorList>
            <consortium name="The Broad Institute Genomics Platform"/>
            <consortium name="The Broad Institute Genome Sequencing Center for Infectious Disease"/>
            <person name="Wu L."/>
            <person name="Ma J."/>
        </authorList>
    </citation>
    <scope>NUCLEOTIDE SEQUENCE [LARGE SCALE GENOMIC DNA]</scope>
    <source>
        <strain evidence="4">JCM 17925</strain>
    </source>
</reference>
<evidence type="ECO:0000313" key="3">
    <source>
        <dbReference type="EMBL" id="GAA4395402.1"/>
    </source>
</evidence>
<evidence type="ECO:0000256" key="1">
    <source>
        <dbReference type="SAM" id="MobiDB-lite"/>
    </source>
</evidence>
<dbReference type="Gene3D" id="2.40.50.230">
    <property type="entry name" value="Gp5 N-terminal domain"/>
    <property type="match status" value="1"/>
</dbReference>
<protein>
    <submittedName>
        <fullName evidence="3">Phage baseplate assembly protein V</fullName>
    </submittedName>
</protein>
<accession>A0ABP8JSI4</accession>
<dbReference type="RefSeq" id="WP_345263079.1">
    <property type="nucleotide sequence ID" value="NZ_BAABHB010000001.1"/>
</dbReference>
<gene>
    <name evidence="3" type="ORF">GCM10023187_02230</name>
</gene>
<dbReference type="EMBL" id="BAABHB010000001">
    <property type="protein sequence ID" value="GAA4395402.1"/>
    <property type="molecule type" value="Genomic_DNA"/>
</dbReference>
<dbReference type="InterPro" id="IPR037026">
    <property type="entry name" value="Vgr_OB-fold_dom_sf"/>
</dbReference>
<evidence type="ECO:0000313" key="4">
    <source>
        <dbReference type="Proteomes" id="UP001500936"/>
    </source>
</evidence>
<name>A0ABP8JSI4_9BACT</name>
<keyword evidence="4" id="KW-1185">Reference proteome</keyword>
<evidence type="ECO:0000259" key="2">
    <source>
        <dbReference type="Pfam" id="PF04717"/>
    </source>
</evidence>
<dbReference type="Pfam" id="PF05954">
    <property type="entry name" value="Phage_GPD"/>
    <property type="match status" value="1"/>
</dbReference>